<dbReference type="Proteomes" id="UP000095463">
    <property type="component" value="Unassembled WGS sequence"/>
</dbReference>
<evidence type="ECO:0000313" key="1">
    <source>
        <dbReference type="EMBL" id="OEO31243.1"/>
    </source>
</evidence>
<dbReference type="EMBL" id="LAJE02000165">
    <property type="protein sequence ID" value="OEO31243.1"/>
    <property type="molecule type" value="Genomic_DNA"/>
</dbReference>
<dbReference type="OrthoDB" id="7951133at2"/>
<sequence>MRYVIIGQKDSEQLLVVDTQQMTVTPVDQDTVVPADVRSALQSGNALVDGINIAVAAGNRADGSGAWFYNAK</sequence>
<organism evidence="1 2">
    <name type="scientific">Devosia insulae DS-56</name>
    <dbReference type="NCBI Taxonomy" id="1116389"/>
    <lineage>
        <taxon>Bacteria</taxon>
        <taxon>Pseudomonadati</taxon>
        <taxon>Pseudomonadota</taxon>
        <taxon>Alphaproteobacteria</taxon>
        <taxon>Hyphomicrobiales</taxon>
        <taxon>Devosiaceae</taxon>
        <taxon>Devosia</taxon>
    </lineage>
</organism>
<comment type="caution">
    <text evidence="1">The sequence shown here is derived from an EMBL/GenBank/DDBJ whole genome shotgun (WGS) entry which is preliminary data.</text>
</comment>
<protein>
    <submittedName>
        <fullName evidence="1">Uncharacterized protein</fullName>
    </submittedName>
</protein>
<reference evidence="1 2" key="1">
    <citation type="journal article" date="2015" name="Genome Announc.">
        <title>Genome Assemblies of Three Soil-Associated Devosia species: D. insulae, D. limi, and D. soli.</title>
        <authorList>
            <person name="Hassan Y.I."/>
            <person name="Lepp D."/>
            <person name="Zhou T."/>
        </authorList>
    </citation>
    <scope>NUCLEOTIDE SEQUENCE [LARGE SCALE GENOMIC DNA]</scope>
    <source>
        <strain evidence="1 2">DS-56</strain>
    </source>
</reference>
<evidence type="ECO:0000313" key="2">
    <source>
        <dbReference type="Proteomes" id="UP000095463"/>
    </source>
</evidence>
<gene>
    <name evidence="1" type="ORF">VW23_017300</name>
</gene>
<accession>A0A1E5XRN6</accession>
<dbReference type="RefSeq" id="WP_069909581.1">
    <property type="nucleotide sequence ID" value="NZ_LAJE02000165.1"/>
</dbReference>
<keyword evidence="2" id="KW-1185">Reference proteome</keyword>
<name>A0A1E5XRN6_9HYPH</name>
<proteinExistence type="predicted"/>
<dbReference type="AlphaFoldDB" id="A0A1E5XRN6"/>